<evidence type="ECO:0000313" key="3">
    <source>
        <dbReference type="Proteomes" id="UP000447434"/>
    </source>
</evidence>
<sequence>MHYQTLLKIHSGLHGLYFKPFVSLGKTYAAFYTLLFMWLIYGDIGTYLIHVRVS</sequence>
<gene>
    <name evidence="2" type="ORF">Lalb_Chr12g0204001</name>
</gene>
<accession>A0A6A4PMT5</accession>
<organism evidence="2 3">
    <name type="scientific">Lupinus albus</name>
    <name type="common">White lupine</name>
    <name type="synonym">Lupinus termis</name>
    <dbReference type="NCBI Taxonomy" id="3870"/>
    <lineage>
        <taxon>Eukaryota</taxon>
        <taxon>Viridiplantae</taxon>
        <taxon>Streptophyta</taxon>
        <taxon>Embryophyta</taxon>
        <taxon>Tracheophyta</taxon>
        <taxon>Spermatophyta</taxon>
        <taxon>Magnoliopsida</taxon>
        <taxon>eudicotyledons</taxon>
        <taxon>Gunneridae</taxon>
        <taxon>Pentapetalae</taxon>
        <taxon>rosids</taxon>
        <taxon>fabids</taxon>
        <taxon>Fabales</taxon>
        <taxon>Fabaceae</taxon>
        <taxon>Papilionoideae</taxon>
        <taxon>50 kb inversion clade</taxon>
        <taxon>genistoids sensu lato</taxon>
        <taxon>core genistoids</taxon>
        <taxon>Genisteae</taxon>
        <taxon>Lupinus</taxon>
    </lineage>
</organism>
<proteinExistence type="predicted"/>
<dbReference type="AlphaFoldDB" id="A0A6A4PMT5"/>
<keyword evidence="3" id="KW-1185">Reference proteome</keyword>
<dbReference type="Proteomes" id="UP000447434">
    <property type="component" value="Chromosome 12"/>
</dbReference>
<name>A0A6A4PMT5_LUPAL</name>
<reference evidence="3" key="1">
    <citation type="journal article" date="2020" name="Nat. Commun.">
        <title>Genome sequence of the cluster root forming white lupin.</title>
        <authorList>
            <person name="Hufnagel B."/>
            <person name="Marques A."/>
            <person name="Soriano A."/>
            <person name="Marques L."/>
            <person name="Divol F."/>
            <person name="Doumas P."/>
            <person name="Sallet E."/>
            <person name="Mancinotti D."/>
            <person name="Carrere S."/>
            <person name="Marande W."/>
            <person name="Arribat S."/>
            <person name="Keller J."/>
            <person name="Huneau C."/>
            <person name="Blein T."/>
            <person name="Aime D."/>
            <person name="Laguerre M."/>
            <person name="Taylor J."/>
            <person name="Schubert V."/>
            <person name="Nelson M."/>
            <person name="Geu-Flores F."/>
            <person name="Crespi M."/>
            <person name="Gallardo-Guerrero K."/>
            <person name="Delaux P.-M."/>
            <person name="Salse J."/>
            <person name="Berges H."/>
            <person name="Guyot R."/>
            <person name="Gouzy J."/>
            <person name="Peret B."/>
        </authorList>
    </citation>
    <scope>NUCLEOTIDE SEQUENCE [LARGE SCALE GENOMIC DNA]</scope>
    <source>
        <strain evidence="3">cv. Amiga</strain>
    </source>
</reference>
<keyword evidence="1" id="KW-0472">Membrane</keyword>
<evidence type="ECO:0000313" key="2">
    <source>
        <dbReference type="EMBL" id="KAE9602857.1"/>
    </source>
</evidence>
<feature type="transmembrane region" description="Helical" evidence="1">
    <location>
        <begin position="29"/>
        <end position="49"/>
    </location>
</feature>
<keyword evidence="1" id="KW-1133">Transmembrane helix</keyword>
<comment type="caution">
    <text evidence="2">The sequence shown here is derived from an EMBL/GenBank/DDBJ whole genome shotgun (WGS) entry which is preliminary data.</text>
</comment>
<dbReference type="EMBL" id="WOCE01000012">
    <property type="protein sequence ID" value="KAE9602857.1"/>
    <property type="molecule type" value="Genomic_DNA"/>
</dbReference>
<protein>
    <submittedName>
        <fullName evidence="2">Uncharacterized protein</fullName>
    </submittedName>
</protein>
<evidence type="ECO:0000256" key="1">
    <source>
        <dbReference type="SAM" id="Phobius"/>
    </source>
</evidence>
<keyword evidence="1" id="KW-0812">Transmembrane</keyword>